<dbReference type="AlphaFoldDB" id="A0AAD7PMZ5"/>
<accession>A0AAD7PMZ5</accession>
<protein>
    <submittedName>
        <fullName evidence="1">UDP-glycosyltransferase</fullName>
    </submittedName>
</protein>
<dbReference type="SUPFAM" id="SSF53756">
    <property type="entry name" value="UDP-Glycosyltransferase/glycogen phosphorylase"/>
    <property type="match status" value="1"/>
</dbReference>
<evidence type="ECO:0000313" key="1">
    <source>
        <dbReference type="EMBL" id="KAJ7961137.1"/>
    </source>
</evidence>
<evidence type="ECO:0000313" key="2">
    <source>
        <dbReference type="Proteomes" id="UP001163823"/>
    </source>
</evidence>
<dbReference type="EMBL" id="JARAOO010000007">
    <property type="protein sequence ID" value="KAJ7961137.1"/>
    <property type="molecule type" value="Genomic_DNA"/>
</dbReference>
<dbReference type="PANTHER" id="PTHR48045">
    <property type="entry name" value="UDP-GLYCOSYLTRANSFERASE 72B1"/>
    <property type="match status" value="1"/>
</dbReference>
<gene>
    <name evidence="1" type="ORF">O6P43_016520</name>
</gene>
<dbReference type="PANTHER" id="PTHR48045:SF20">
    <property type="entry name" value="UDP-RHAMNOSE:RHAMNOSYLTRANSFERASE 1"/>
    <property type="match status" value="1"/>
</dbReference>
<keyword evidence="2" id="KW-1185">Reference proteome</keyword>
<comment type="caution">
    <text evidence="1">The sequence shown here is derived from an EMBL/GenBank/DDBJ whole genome shotgun (WGS) entry which is preliminary data.</text>
</comment>
<proteinExistence type="predicted"/>
<dbReference type="Gene3D" id="3.40.50.2000">
    <property type="entry name" value="Glycogen Phosphorylase B"/>
    <property type="match status" value="1"/>
</dbReference>
<organism evidence="1 2">
    <name type="scientific">Quillaja saponaria</name>
    <name type="common">Soap bark tree</name>
    <dbReference type="NCBI Taxonomy" id="32244"/>
    <lineage>
        <taxon>Eukaryota</taxon>
        <taxon>Viridiplantae</taxon>
        <taxon>Streptophyta</taxon>
        <taxon>Embryophyta</taxon>
        <taxon>Tracheophyta</taxon>
        <taxon>Spermatophyta</taxon>
        <taxon>Magnoliopsida</taxon>
        <taxon>eudicotyledons</taxon>
        <taxon>Gunneridae</taxon>
        <taxon>Pentapetalae</taxon>
        <taxon>rosids</taxon>
        <taxon>fabids</taxon>
        <taxon>Fabales</taxon>
        <taxon>Quillajaceae</taxon>
        <taxon>Quillaja</taxon>
    </lineage>
</organism>
<dbReference type="KEGG" id="qsa:O6P43_016520"/>
<sequence>MPSSEQYIETSDPVNFVTDSECLLLLHGVPDQVMCKAFASALRQRARLCYNKLESEWLNLEAEIYRIPIAPIGVILPYSLVRVVDEEDNNPECLKIKSWLDKQQTGRWYTLHEFGSELKLGQQELTKLALDLPDGFEDEISDHGVVSRDWGLHFGRVLVMLPYLLDQALYARVLEEKKLGIEVPRNEEDGSFTRNSMAKSLRLALVDVEGSIYREKAKEMGMLFSDRDRHEEYIEKFLEHLQNNKAPSKN</sequence>
<name>A0AAD7PMZ5_QUISA</name>
<reference evidence="1" key="1">
    <citation type="journal article" date="2023" name="Science">
        <title>Elucidation of the pathway for biosynthesis of saponin adjuvants from the soapbark tree.</title>
        <authorList>
            <person name="Reed J."/>
            <person name="Orme A."/>
            <person name="El-Demerdash A."/>
            <person name="Owen C."/>
            <person name="Martin L.B.B."/>
            <person name="Misra R.C."/>
            <person name="Kikuchi S."/>
            <person name="Rejzek M."/>
            <person name="Martin A.C."/>
            <person name="Harkess A."/>
            <person name="Leebens-Mack J."/>
            <person name="Louveau T."/>
            <person name="Stephenson M.J."/>
            <person name="Osbourn A."/>
        </authorList>
    </citation>
    <scope>NUCLEOTIDE SEQUENCE</scope>
    <source>
        <strain evidence="1">S10</strain>
    </source>
</reference>
<dbReference type="Proteomes" id="UP001163823">
    <property type="component" value="Chromosome 7"/>
</dbReference>